<proteinExistence type="predicted"/>
<reference evidence="1 2" key="1">
    <citation type="submission" date="2019-08" db="EMBL/GenBank/DDBJ databases">
        <title>Genome of Phaeodactylibacter luteus.</title>
        <authorList>
            <person name="Bowman J.P."/>
        </authorList>
    </citation>
    <scope>NUCLEOTIDE SEQUENCE [LARGE SCALE GENOMIC DNA]</scope>
    <source>
        <strain evidence="1 2">KCTC 42180</strain>
    </source>
</reference>
<gene>
    <name evidence="1" type="ORF">FRY97_07865</name>
</gene>
<accession>A0A5C6RMU5</accession>
<evidence type="ECO:0000313" key="1">
    <source>
        <dbReference type="EMBL" id="TXB63728.1"/>
    </source>
</evidence>
<sequence>MHFDLPSLRLAIEQADKLELSALLTDNLELLDENSLFLLLSELYEQQVVSQWSDEEVLDAVRAFYKKSLQGDFFDHSWGDDGRYDVITPLTQSWYDEAGFWLDVLCSEQQERSRACRLEGLRLLLVLIDQLDEEEILVPHDTLGEENVASRYDYRAYFRQLPQ</sequence>
<dbReference type="Proteomes" id="UP000321580">
    <property type="component" value="Unassembled WGS sequence"/>
</dbReference>
<name>A0A5C6RMU5_9BACT</name>
<dbReference type="EMBL" id="VOOR01000013">
    <property type="protein sequence ID" value="TXB63728.1"/>
    <property type="molecule type" value="Genomic_DNA"/>
</dbReference>
<dbReference type="AlphaFoldDB" id="A0A5C6RMU5"/>
<evidence type="ECO:0000313" key="2">
    <source>
        <dbReference type="Proteomes" id="UP000321580"/>
    </source>
</evidence>
<protein>
    <submittedName>
        <fullName evidence="1">Uncharacterized protein</fullName>
    </submittedName>
</protein>
<organism evidence="1 2">
    <name type="scientific">Phaeodactylibacter luteus</name>
    <dbReference type="NCBI Taxonomy" id="1564516"/>
    <lineage>
        <taxon>Bacteria</taxon>
        <taxon>Pseudomonadati</taxon>
        <taxon>Bacteroidota</taxon>
        <taxon>Saprospiria</taxon>
        <taxon>Saprospirales</taxon>
        <taxon>Haliscomenobacteraceae</taxon>
        <taxon>Phaeodactylibacter</taxon>
    </lineage>
</organism>
<keyword evidence="2" id="KW-1185">Reference proteome</keyword>
<dbReference type="RefSeq" id="WP_147166904.1">
    <property type="nucleotide sequence ID" value="NZ_VOOR01000013.1"/>
</dbReference>
<comment type="caution">
    <text evidence="1">The sequence shown here is derived from an EMBL/GenBank/DDBJ whole genome shotgun (WGS) entry which is preliminary data.</text>
</comment>